<gene>
    <name evidence="2" type="ORF">RAS12_29525</name>
</gene>
<feature type="domain" description="Tlde1" evidence="1">
    <location>
        <begin position="11"/>
        <end position="119"/>
    </location>
</feature>
<sequence>MSKIKGRGLSLDAFSGREGHFNKCESACLRNVGPIPVGKYYIVDRPTGGVRGTINTWALGRWDWFGLFAIDSNVDDWVFCNDVERGNFRLHPKGPRGISEGCITLERASDFAALRKLILEGGSSAISGSTLQAYGIVNVRCGGGG</sequence>
<organism evidence="2 3">
    <name type="scientific">Achromobacter seleniivolatilans</name>
    <dbReference type="NCBI Taxonomy" id="3047478"/>
    <lineage>
        <taxon>Bacteria</taxon>
        <taxon>Pseudomonadati</taxon>
        <taxon>Pseudomonadota</taxon>
        <taxon>Betaproteobacteria</taxon>
        <taxon>Burkholderiales</taxon>
        <taxon>Alcaligenaceae</taxon>
        <taxon>Achromobacter</taxon>
    </lineage>
</organism>
<dbReference type="InterPro" id="IPR021225">
    <property type="entry name" value="Tlde1_dom"/>
</dbReference>
<evidence type="ECO:0000259" key="1">
    <source>
        <dbReference type="Pfam" id="PF10908"/>
    </source>
</evidence>
<accession>A0ABY9MA45</accession>
<reference evidence="2 3" key="1">
    <citation type="submission" date="2023-08" db="EMBL/GenBank/DDBJ databases">
        <title>Achromobacter seleniivolatilans sp. nov., isolated from seleniferous soil.</title>
        <authorList>
            <person name="Zhang S."/>
            <person name="Li K."/>
            <person name="Peng J."/>
            <person name="Zhao Q."/>
            <person name="Wang H."/>
            <person name="Guo Y."/>
        </authorList>
    </citation>
    <scope>NUCLEOTIDE SEQUENCE [LARGE SCALE GENOMIC DNA]</scope>
    <source>
        <strain evidence="2 3">R39</strain>
    </source>
</reference>
<evidence type="ECO:0000313" key="2">
    <source>
        <dbReference type="EMBL" id="WMD23858.1"/>
    </source>
</evidence>
<dbReference type="RefSeq" id="WP_306951679.1">
    <property type="nucleotide sequence ID" value="NZ_CP132976.1"/>
</dbReference>
<evidence type="ECO:0000313" key="3">
    <source>
        <dbReference type="Proteomes" id="UP001234798"/>
    </source>
</evidence>
<name>A0ABY9MA45_9BURK</name>
<protein>
    <submittedName>
        <fullName evidence="2">DUF2778 domain-containing protein</fullName>
    </submittedName>
</protein>
<dbReference type="Pfam" id="PF10908">
    <property type="entry name" value="Tlde1_dom"/>
    <property type="match status" value="1"/>
</dbReference>
<dbReference type="Proteomes" id="UP001234798">
    <property type="component" value="Chromosome"/>
</dbReference>
<keyword evidence="3" id="KW-1185">Reference proteome</keyword>
<proteinExistence type="predicted"/>
<dbReference type="EMBL" id="CP132976">
    <property type="protein sequence ID" value="WMD23858.1"/>
    <property type="molecule type" value="Genomic_DNA"/>
</dbReference>